<reference evidence="2" key="1">
    <citation type="submission" date="2018-05" db="EMBL/GenBank/DDBJ databases">
        <authorList>
            <person name="Lanie J.A."/>
            <person name="Ng W.-L."/>
            <person name="Kazmierczak K.M."/>
            <person name="Andrzejewski T.M."/>
            <person name="Davidsen T.M."/>
            <person name="Wayne K.J."/>
            <person name="Tettelin H."/>
            <person name="Glass J.I."/>
            <person name="Rusch D."/>
            <person name="Podicherti R."/>
            <person name="Tsui H.-C.T."/>
            <person name="Winkler M.E."/>
        </authorList>
    </citation>
    <scope>NUCLEOTIDE SEQUENCE</scope>
</reference>
<organism evidence="2">
    <name type="scientific">marine metagenome</name>
    <dbReference type="NCBI Taxonomy" id="408172"/>
    <lineage>
        <taxon>unclassified sequences</taxon>
        <taxon>metagenomes</taxon>
        <taxon>ecological metagenomes</taxon>
    </lineage>
</organism>
<dbReference type="Pfam" id="PF02493">
    <property type="entry name" value="MORN"/>
    <property type="match status" value="1"/>
</dbReference>
<protein>
    <recommendedName>
        <fullName evidence="3">MORN repeat-containing protein</fullName>
    </recommendedName>
</protein>
<sequence length="87" mass="9514">MKKWLAIVGFCVFLIPCAYGETITYDNGDKYVGGVSNGVAHGQGTYTYAGGDKYVGKWKDDHAWNGIQYYADGTVEGAYSEGVWISK</sequence>
<dbReference type="Gene3D" id="2.20.110.10">
    <property type="entry name" value="Histone H3 K4-specific methyltransferase SET7/9 N-terminal domain"/>
    <property type="match status" value="1"/>
</dbReference>
<evidence type="ECO:0008006" key="3">
    <source>
        <dbReference type="Google" id="ProtNLM"/>
    </source>
</evidence>
<name>A0A383B7Y4_9ZZZZ</name>
<dbReference type="SUPFAM" id="SSF82185">
    <property type="entry name" value="Histone H3 K4-specific methyltransferase SET7/9 N-terminal domain"/>
    <property type="match status" value="1"/>
</dbReference>
<evidence type="ECO:0000256" key="1">
    <source>
        <dbReference type="ARBA" id="ARBA00022737"/>
    </source>
</evidence>
<dbReference type="EMBL" id="UINC01198131">
    <property type="protein sequence ID" value="SVE15953.1"/>
    <property type="molecule type" value="Genomic_DNA"/>
</dbReference>
<dbReference type="AlphaFoldDB" id="A0A383B7Y4"/>
<evidence type="ECO:0000313" key="2">
    <source>
        <dbReference type="EMBL" id="SVE15953.1"/>
    </source>
</evidence>
<keyword evidence="1" id="KW-0677">Repeat</keyword>
<dbReference type="InterPro" id="IPR003409">
    <property type="entry name" value="MORN"/>
</dbReference>
<gene>
    <name evidence="2" type="ORF">METZ01_LOCUS468807</name>
</gene>
<accession>A0A383B7Y4</accession>
<proteinExistence type="predicted"/>